<keyword evidence="2" id="KW-1185">Reference proteome</keyword>
<accession>A0A3N0AZ54</accession>
<organism evidence="1 2">
    <name type="scientific">Adlercreutzia equolifaciens subsp. celatus DSM 18785</name>
    <dbReference type="NCBI Taxonomy" id="1121021"/>
    <lineage>
        <taxon>Bacteria</taxon>
        <taxon>Bacillati</taxon>
        <taxon>Actinomycetota</taxon>
        <taxon>Coriobacteriia</taxon>
        <taxon>Eggerthellales</taxon>
        <taxon>Eggerthellaceae</taxon>
        <taxon>Adlercreutzia</taxon>
    </lineage>
</organism>
<dbReference type="Proteomes" id="UP000278327">
    <property type="component" value="Unassembled WGS sequence"/>
</dbReference>
<dbReference type="RefSeq" id="WP_117284257.1">
    <property type="nucleotide sequence ID" value="NZ_JAMTCE010000001.1"/>
</dbReference>
<dbReference type="AlphaFoldDB" id="A0A3N0AZ54"/>
<sequence>MSENARQDRKARKMKMPTSFAILGILLLVMAILTIVVAAAGGEGVREALPLPEIAGEILAGGVVGVSRAAIFGPLNVRHVNIPRAISIQAFIH</sequence>
<dbReference type="EMBL" id="QICA01000001">
    <property type="protein sequence ID" value="RNL40161.1"/>
    <property type="molecule type" value="Genomic_DNA"/>
</dbReference>
<evidence type="ECO:0000313" key="2">
    <source>
        <dbReference type="Proteomes" id="UP000278327"/>
    </source>
</evidence>
<name>A0A3N0AZ54_9ACTN</name>
<proteinExistence type="predicted"/>
<evidence type="ECO:0000313" key="1">
    <source>
        <dbReference type="EMBL" id="RNL40161.1"/>
    </source>
</evidence>
<reference evidence="1 2" key="1">
    <citation type="journal article" date="2019" name="Microbiol. Resour. Announc.">
        <title>Draft Genome Sequences of Type Strains of Gordonibacter faecihominis, Paraeggerthella hongkongensis, Parvibacter caecicola,Slackia equolifaciens, Slackia faecicanis, and Slackia isoflavoniconvertens.</title>
        <authorList>
            <person name="Danylec N."/>
            <person name="Stoll D.A."/>
            <person name="Dotsch A."/>
            <person name="Huch M."/>
        </authorList>
    </citation>
    <scope>NUCLEOTIDE SEQUENCE [LARGE SCALE GENOMIC DNA]</scope>
    <source>
        <strain evidence="1 2">DSM 18785</strain>
    </source>
</reference>
<gene>
    <name evidence="1" type="ORF">DMP10_00975</name>
</gene>
<comment type="caution">
    <text evidence="1">The sequence shown here is derived from an EMBL/GenBank/DDBJ whole genome shotgun (WGS) entry which is preliminary data.</text>
</comment>
<protein>
    <submittedName>
        <fullName evidence="1">Uncharacterized protein</fullName>
    </submittedName>
</protein>